<evidence type="ECO:0000313" key="8">
    <source>
        <dbReference type="Proteomes" id="UP001162156"/>
    </source>
</evidence>
<dbReference type="InterPro" id="IPR001312">
    <property type="entry name" value="Hexokinase"/>
</dbReference>
<keyword evidence="5" id="KW-0067">ATP-binding</keyword>
<keyword evidence="5" id="KW-0418">Kinase</keyword>
<proteinExistence type="inferred from homology"/>
<comment type="pathway">
    <text evidence="2">Carbohydrate metabolism; hexose metabolism.</text>
</comment>
<comment type="catalytic activity">
    <reaction evidence="4">
        <text>a D-hexose + ATP = a D-hexose 6-phosphate + ADP + H(+)</text>
        <dbReference type="Rhea" id="RHEA:22740"/>
        <dbReference type="ChEBI" id="CHEBI:4194"/>
        <dbReference type="ChEBI" id="CHEBI:15378"/>
        <dbReference type="ChEBI" id="CHEBI:30616"/>
        <dbReference type="ChEBI" id="CHEBI:229467"/>
        <dbReference type="ChEBI" id="CHEBI:456216"/>
        <dbReference type="EC" id="2.7.1.1"/>
    </reaction>
    <physiologicalReaction direction="left-to-right" evidence="4">
        <dbReference type="Rhea" id="RHEA:22741"/>
    </physiologicalReaction>
</comment>
<organism evidence="7 8">
    <name type="scientific">Rhamnusium bicolor</name>
    <dbReference type="NCBI Taxonomy" id="1586634"/>
    <lineage>
        <taxon>Eukaryota</taxon>
        <taxon>Metazoa</taxon>
        <taxon>Ecdysozoa</taxon>
        <taxon>Arthropoda</taxon>
        <taxon>Hexapoda</taxon>
        <taxon>Insecta</taxon>
        <taxon>Pterygota</taxon>
        <taxon>Neoptera</taxon>
        <taxon>Endopterygota</taxon>
        <taxon>Coleoptera</taxon>
        <taxon>Polyphaga</taxon>
        <taxon>Cucujiformia</taxon>
        <taxon>Chrysomeloidea</taxon>
        <taxon>Cerambycidae</taxon>
        <taxon>Lepturinae</taxon>
        <taxon>Rhagiini</taxon>
        <taxon>Rhamnusium</taxon>
    </lineage>
</organism>
<comment type="similarity">
    <text evidence="5">Belongs to the hexokinase family.</text>
</comment>
<evidence type="ECO:0000256" key="1">
    <source>
        <dbReference type="ARBA" id="ARBA00004888"/>
    </source>
</evidence>
<dbReference type="GO" id="GO:0005829">
    <property type="term" value="C:cytosol"/>
    <property type="evidence" value="ECO:0007669"/>
    <property type="project" value="TreeGrafter"/>
</dbReference>
<name>A0AAV8ZMW1_9CUCU</name>
<dbReference type="GO" id="GO:0006006">
    <property type="term" value="P:glucose metabolic process"/>
    <property type="evidence" value="ECO:0007669"/>
    <property type="project" value="TreeGrafter"/>
</dbReference>
<accession>A0AAV8ZMW1</accession>
<dbReference type="Proteomes" id="UP001162156">
    <property type="component" value="Unassembled WGS sequence"/>
</dbReference>
<feature type="domain" description="Hexokinase C-terminal" evidence="6">
    <location>
        <begin position="146"/>
        <end position="201"/>
    </location>
</feature>
<evidence type="ECO:0000256" key="3">
    <source>
        <dbReference type="ARBA" id="ARBA00023152"/>
    </source>
</evidence>
<evidence type="ECO:0000256" key="5">
    <source>
        <dbReference type="RuleBase" id="RU362007"/>
    </source>
</evidence>
<dbReference type="InterPro" id="IPR043129">
    <property type="entry name" value="ATPase_NBD"/>
</dbReference>
<dbReference type="InterPro" id="IPR022673">
    <property type="entry name" value="Hexokinase_C"/>
</dbReference>
<comment type="caution">
    <text evidence="7">The sequence shown here is derived from an EMBL/GenBank/DDBJ whole genome shotgun (WGS) entry which is preliminary data.</text>
</comment>
<sequence length="206" mass="22920">MAQKQGDVKIEICAVVNDTTGTLVACAEQNLYQNRTLLVDRHQRLLRPKNNQMLNLFDEPDMGSGKVLINLEWGAFLNSINPGKELHEKMISGMYMGELVRLPVEKFTNEGLMFGGQGSDDLFTRGLGHATEQDYANLSVGEQVGEKRITVGIDGTLYRFHPHMHTQIIEKMKELMDPSIKYQLMLSEDGSGRGAALIAAVAAKRK</sequence>
<gene>
    <name evidence="7" type="ORF">NQ314_004212</name>
</gene>
<comment type="pathway">
    <text evidence="1">Carbohydrate degradation; glycolysis; D-glyceraldehyde 3-phosphate and glycerone phosphate from D-glucose: step 1/4.</text>
</comment>
<keyword evidence="5" id="KW-0547">Nucleotide-binding</keyword>
<dbReference type="EC" id="2.7.1.-" evidence="5"/>
<evidence type="ECO:0000256" key="2">
    <source>
        <dbReference type="ARBA" id="ARBA00005028"/>
    </source>
</evidence>
<evidence type="ECO:0000313" key="7">
    <source>
        <dbReference type="EMBL" id="KAJ8965326.1"/>
    </source>
</evidence>
<dbReference type="AlphaFoldDB" id="A0AAV8ZMW1"/>
<dbReference type="SUPFAM" id="SSF53067">
    <property type="entry name" value="Actin-like ATPase domain"/>
    <property type="match status" value="1"/>
</dbReference>
<dbReference type="GO" id="GO:0004340">
    <property type="term" value="F:glucokinase activity"/>
    <property type="evidence" value="ECO:0007669"/>
    <property type="project" value="TreeGrafter"/>
</dbReference>
<dbReference type="GO" id="GO:0005524">
    <property type="term" value="F:ATP binding"/>
    <property type="evidence" value="ECO:0007669"/>
    <property type="project" value="UniProtKB-UniRule"/>
</dbReference>
<dbReference type="PRINTS" id="PR00475">
    <property type="entry name" value="HEXOKINASE"/>
</dbReference>
<keyword evidence="3 5" id="KW-0324">Glycolysis</keyword>
<dbReference type="PANTHER" id="PTHR19443:SF16">
    <property type="entry name" value="HEXOKINASE TYPE 1-RELATED"/>
    <property type="match status" value="1"/>
</dbReference>
<dbReference type="GO" id="GO:0005536">
    <property type="term" value="F:D-glucose binding"/>
    <property type="evidence" value="ECO:0007669"/>
    <property type="project" value="InterPro"/>
</dbReference>
<dbReference type="Gene3D" id="3.30.420.40">
    <property type="match status" value="1"/>
</dbReference>
<dbReference type="EMBL" id="JANEYF010001254">
    <property type="protein sequence ID" value="KAJ8965326.1"/>
    <property type="molecule type" value="Genomic_DNA"/>
</dbReference>
<dbReference type="GO" id="GO:0001678">
    <property type="term" value="P:intracellular glucose homeostasis"/>
    <property type="evidence" value="ECO:0007669"/>
    <property type="project" value="InterPro"/>
</dbReference>
<feature type="domain" description="Hexokinase C-terminal" evidence="6">
    <location>
        <begin position="61"/>
        <end position="125"/>
    </location>
</feature>
<dbReference type="GO" id="GO:0005739">
    <property type="term" value="C:mitochondrion"/>
    <property type="evidence" value="ECO:0007669"/>
    <property type="project" value="TreeGrafter"/>
</dbReference>
<reference evidence="7" key="1">
    <citation type="journal article" date="2023" name="Insect Mol. Biol.">
        <title>Genome sequencing provides insights into the evolution of gene families encoding plant cell wall-degrading enzymes in longhorned beetles.</title>
        <authorList>
            <person name="Shin N.R."/>
            <person name="Okamura Y."/>
            <person name="Kirsch R."/>
            <person name="Pauchet Y."/>
        </authorList>
    </citation>
    <scope>NUCLEOTIDE SEQUENCE</scope>
    <source>
        <strain evidence="7">RBIC_L_NR</strain>
    </source>
</reference>
<dbReference type="Pfam" id="PF03727">
    <property type="entry name" value="Hexokinase_2"/>
    <property type="match status" value="2"/>
</dbReference>
<keyword evidence="5" id="KW-0808">Transferase</keyword>
<keyword evidence="8" id="KW-1185">Reference proteome</keyword>
<dbReference type="GO" id="GO:0008865">
    <property type="term" value="F:fructokinase activity"/>
    <property type="evidence" value="ECO:0007669"/>
    <property type="project" value="TreeGrafter"/>
</dbReference>
<dbReference type="GO" id="GO:0006096">
    <property type="term" value="P:glycolytic process"/>
    <property type="evidence" value="ECO:0007669"/>
    <property type="project" value="UniProtKB-KW"/>
</dbReference>
<dbReference type="Gene3D" id="3.40.367.20">
    <property type="match status" value="2"/>
</dbReference>
<evidence type="ECO:0000259" key="6">
    <source>
        <dbReference type="Pfam" id="PF03727"/>
    </source>
</evidence>
<dbReference type="PANTHER" id="PTHR19443">
    <property type="entry name" value="HEXOKINASE"/>
    <property type="match status" value="1"/>
</dbReference>
<evidence type="ECO:0000256" key="4">
    <source>
        <dbReference type="ARBA" id="ARBA00044613"/>
    </source>
</evidence>
<protein>
    <recommendedName>
        <fullName evidence="5">Phosphotransferase</fullName>
        <ecNumber evidence="5">2.7.1.-</ecNumber>
    </recommendedName>
</protein>